<reference evidence="4" key="1">
    <citation type="journal article" date="2016" name="Proc. Natl. Acad. Sci. U.S.A.">
        <title>Lipid metabolic changes in an early divergent fungus govern the establishment of a mutualistic symbiosis with endobacteria.</title>
        <authorList>
            <person name="Lastovetsky O.A."/>
            <person name="Gaspar M.L."/>
            <person name="Mondo S.J."/>
            <person name="LaButti K.M."/>
            <person name="Sandor L."/>
            <person name="Grigoriev I.V."/>
            <person name="Henry S.A."/>
            <person name="Pawlowska T.E."/>
        </authorList>
    </citation>
    <scope>NUCLEOTIDE SEQUENCE [LARGE SCALE GENOMIC DNA]</scope>
    <source>
        <strain evidence="4">ATCC 52814</strain>
    </source>
</reference>
<dbReference type="EMBL" id="KV922093">
    <property type="protein sequence ID" value="ORE01850.1"/>
    <property type="molecule type" value="Genomic_DNA"/>
</dbReference>
<accession>A0A1X0QQ16</accession>
<protein>
    <recommendedName>
        <fullName evidence="3">Cas12f1-like TNB domain-containing protein</fullName>
    </recommendedName>
</protein>
<dbReference type="AlphaFoldDB" id="A0A1X0QQ16"/>
<evidence type="ECO:0000313" key="4">
    <source>
        <dbReference type="EMBL" id="ORE01850.1"/>
    </source>
</evidence>
<organism evidence="4">
    <name type="scientific">Rhizopus microsporus var. microsporus</name>
    <dbReference type="NCBI Taxonomy" id="86635"/>
    <lineage>
        <taxon>Eukaryota</taxon>
        <taxon>Fungi</taxon>
        <taxon>Fungi incertae sedis</taxon>
        <taxon>Mucoromycota</taxon>
        <taxon>Mucoromycotina</taxon>
        <taxon>Mucoromycetes</taxon>
        <taxon>Mucorales</taxon>
        <taxon>Mucorineae</taxon>
        <taxon>Rhizopodaceae</taxon>
        <taxon>Rhizopus</taxon>
    </lineage>
</organism>
<evidence type="ECO:0000256" key="1">
    <source>
        <dbReference type="ARBA" id="ARBA00023125"/>
    </source>
</evidence>
<feature type="domain" description="Cas12f1-like TNB" evidence="3">
    <location>
        <begin position="97"/>
        <end position="154"/>
    </location>
</feature>
<keyword evidence="1" id="KW-0238">DNA-binding</keyword>
<proteinExistence type="predicted"/>
<dbReference type="GO" id="GO:0003677">
    <property type="term" value="F:DNA binding"/>
    <property type="evidence" value="ECO:0007669"/>
    <property type="project" value="UniProtKB-KW"/>
</dbReference>
<feature type="region of interest" description="Disordered" evidence="2">
    <location>
        <begin position="1"/>
        <end position="32"/>
    </location>
</feature>
<dbReference type="VEuPathDB" id="FungiDB:BCV72DRAFT_65106"/>
<dbReference type="Pfam" id="PF07282">
    <property type="entry name" value="Cas12f1-like_TNB"/>
    <property type="match status" value="1"/>
</dbReference>
<name>A0A1X0QQ16_RHIZD</name>
<sequence length="191" mass="22037">MVARNTTNHEEKIQRRTEKKRRKARRPAEHTPHITLSERRKNKTRFEEGDRKKKPLVIFDDGLKNKGHIKFKGLRRGVSNKIYRQLKRREGLGELLLLDINEFKTSKTCNSCLSQDLQNLKCGEGDDIKKIHQVLKCNTCNIFWNRDVMAAKNMLTISRCIWNGQGRPNVFKRQLTTSNVVASSHSGGALA</sequence>
<evidence type="ECO:0000259" key="3">
    <source>
        <dbReference type="Pfam" id="PF07282"/>
    </source>
</evidence>
<evidence type="ECO:0000256" key="2">
    <source>
        <dbReference type="SAM" id="MobiDB-lite"/>
    </source>
</evidence>
<dbReference type="OrthoDB" id="2224690at2759"/>
<dbReference type="InterPro" id="IPR010095">
    <property type="entry name" value="Cas12f1-like_TNB"/>
</dbReference>
<dbReference type="Proteomes" id="UP000242414">
    <property type="component" value="Unassembled WGS sequence"/>
</dbReference>
<gene>
    <name evidence="4" type="ORF">BCV72DRAFT_65106</name>
</gene>
<feature type="compositionally biased region" description="Basic and acidic residues" evidence="2">
    <location>
        <begin position="7"/>
        <end position="16"/>
    </location>
</feature>